<dbReference type="InterPro" id="IPR032675">
    <property type="entry name" value="LRR_dom_sf"/>
</dbReference>
<dbReference type="Proteomes" id="UP001498398">
    <property type="component" value="Unassembled WGS sequence"/>
</dbReference>
<protein>
    <recommendedName>
        <fullName evidence="3">F-box domain-containing protein</fullName>
    </recommendedName>
</protein>
<evidence type="ECO:0008006" key="3">
    <source>
        <dbReference type="Google" id="ProtNLM"/>
    </source>
</evidence>
<dbReference type="EMBL" id="JBANRG010000001">
    <property type="protein sequence ID" value="KAK7472348.1"/>
    <property type="molecule type" value="Genomic_DNA"/>
</dbReference>
<evidence type="ECO:0000313" key="1">
    <source>
        <dbReference type="EMBL" id="KAK7472348.1"/>
    </source>
</evidence>
<evidence type="ECO:0000313" key="2">
    <source>
        <dbReference type="Proteomes" id="UP001498398"/>
    </source>
</evidence>
<reference evidence="1 2" key="1">
    <citation type="submission" date="2024-01" db="EMBL/GenBank/DDBJ databases">
        <title>A draft genome for the cacao thread blight pathogen Marasmiellus scandens.</title>
        <authorList>
            <person name="Baruah I.K."/>
            <person name="Leung J."/>
            <person name="Bukari Y."/>
            <person name="Amoako-Attah I."/>
            <person name="Meinhardt L.W."/>
            <person name="Bailey B.A."/>
            <person name="Cohen S.P."/>
        </authorList>
    </citation>
    <scope>NUCLEOTIDE SEQUENCE [LARGE SCALE GENOMIC DNA]</scope>
    <source>
        <strain evidence="1 2">GH-19</strain>
    </source>
</reference>
<proteinExistence type="predicted"/>
<comment type="caution">
    <text evidence="1">The sequence shown here is derived from an EMBL/GenBank/DDBJ whole genome shotgun (WGS) entry which is preliminary data.</text>
</comment>
<gene>
    <name evidence="1" type="ORF">VKT23_000465</name>
</gene>
<dbReference type="SUPFAM" id="SSF52047">
    <property type="entry name" value="RNI-like"/>
    <property type="match status" value="1"/>
</dbReference>
<dbReference type="Gene3D" id="3.80.10.10">
    <property type="entry name" value="Ribonuclease Inhibitor"/>
    <property type="match status" value="1"/>
</dbReference>
<sequence>MLWENEDSINLVDKLADTNDAPEDLETHALRDIVNITEQEIPLLEARLAQMISIRGRAKIALSPWRRVPVEILLKVAQSVQNDAQPTDAKGTLWVMGRVCGRWREIVLGAPLLWTNVFVDLSPALNYEKGLLVLRTWLIRSKELPLDVRVRTTKFPRAPSNQMVDDFLQVLVDHCQRWQGAHFNLGLISEHWSAFSRVKGQMPNLQQLHLDGYLGPGDAFQIAPQLHTVSIGHFQRLSSFILPPEITHFTVDGFSLKGAGLQYLSQYPCLVELTINDSSSLRKNLGPLIIANTDGNDQLSLTFPRLQKLSFTFNEWGRLDIKESLATKLVLPVRLQHVEVSKLSYLGELVAPLQCTFPSLTINHPYFFSQVAIPSINEAVAVLRPLNLLTTLSLHGLHDLSDHLFLIQELTIPSYDSPPSFLPCLEDLTISVGDQQESWPFSTNFYDVQFHSSMIFDMLVSRWNVPPELDGAHRLESFTYRMNLHEENIPVLKSEEMTRFDVLRQQGMRVEFDFVEFEGMPASDDDDGFYENKRLKHFHTLF</sequence>
<name>A0ABR1K457_9AGAR</name>
<organism evidence="1 2">
    <name type="scientific">Marasmiellus scandens</name>
    <dbReference type="NCBI Taxonomy" id="2682957"/>
    <lineage>
        <taxon>Eukaryota</taxon>
        <taxon>Fungi</taxon>
        <taxon>Dikarya</taxon>
        <taxon>Basidiomycota</taxon>
        <taxon>Agaricomycotina</taxon>
        <taxon>Agaricomycetes</taxon>
        <taxon>Agaricomycetidae</taxon>
        <taxon>Agaricales</taxon>
        <taxon>Marasmiineae</taxon>
        <taxon>Omphalotaceae</taxon>
        <taxon>Marasmiellus</taxon>
    </lineage>
</organism>
<keyword evidence="2" id="KW-1185">Reference proteome</keyword>
<accession>A0ABR1K457</accession>